<name>U9SV25_RHIID</name>
<dbReference type="HOGENOM" id="CLU_057569_2_0_1"/>
<proteinExistence type="predicted"/>
<dbReference type="EMBL" id="KI299214">
    <property type="protein sequence ID" value="ERZ97897.1"/>
    <property type="molecule type" value="Genomic_DNA"/>
</dbReference>
<sequence>MEAESKKDTSNNLLSDPGETIKAFEKSLKGLENMLKLLKSDINKLLLFDVANSVLPYNSPKTSLRNSNEAMRCKYISAILYASLYIAKRITDKKLTLAPQLKIVEEKGTGQVDYAIKVLEELLCIMKGKLHQVVIGFAQNLVQCESALQVNKRIGNYFILFASDGISSTSKDPLNIQFSESALKEGSEEEKDLHKNVKWVIEVIVRLLKDS</sequence>
<protein>
    <submittedName>
        <fullName evidence="1">Uncharacterized protein</fullName>
    </submittedName>
</protein>
<organism evidence="1">
    <name type="scientific">Rhizophagus irregularis (strain DAOM 181602 / DAOM 197198 / MUCL 43194)</name>
    <name type="common">Arbuscular mycorrhizal fungus</name>
    <name type="synonym">Glomus intraradices</name>
    <dbReference type="NCBI Taxonomy" id="747089"/>
    <lineage>
        <taxon>Eukaryota</taxon>
        <taxon>Fungi</taxon>
        <taxon>Fungi incertae sedis</taxon>
        <taxon>Mucoromycota</taxon>
        <taxon>Glomeromycotina</taxon>
        <taxon>Glomeromycetes</taxon>
        <taxon>Glomerales</taxon>
        <taxon>Glomeraceae</taxon>
        <taxon>Rhizophagus</taxon>
    </lineage>
</organism>
<dbReference type="VEuPathDB" id="FungiDB:RhiirFUN_013928"/>
<evidence type="ECO:0000313" key="1">
    <source>
        <dbReference type="EMBL" id="ERZ97897.1"/>
    </source>
</evidence>
<accession>U9SV25</accession>
<reference evidence="1" key="1">
    <citation type="submission" date="2013-07" db="EMBL/GenBank/DDBJ databases">
        <title>The genome of an arbuscular mycorrhizal fungus provides insights into the evolution of the oldest plant symbiosis.</title>
        <authorList>
            <consortium name="DOE Joint Genome Institute"/>
            <person name="Tisserant E."/>
            <person name="Malbreil M."/>
            <person name="Kuo A."/>
            <person name="Kohler A."/>
            <person name="Symeonidi A."/>
            <person name="Balestrini R."/>
            <person name="Charron P."/>
            <person name="Duensing N."/>
            <person name="Frei-dit-Frey N."/>
            <person name="Gianinazzi-Pearson V."/>
            <person name="Gilbert B."/>
            <person name="Handa Y."/>
            <person name="Hijri M."/>
            <person name="Kaul R."/>
            <person name="Kawaguchi M."/>
            <person name="Krajinski F."/>
            <person name="Lammers P."/>
            <person name="Lapierre D."/>
            <person name="Masclaux F.G."/>
            <person name="Murat C."/>
            <person name="Morin E."/>
            <person name="Ndikumana S."/>
            <person name="Pagni M."/>
            <person name="Petitpierre D."/>
            <person name="Requena N."/>
            <person name="Rosikiewicz P."/>
            <person name="Riley R."/>
            <person name="Saito K."/>
            <person name="San Clemente H."/>
            <person name="Shapiro H."/>
            <person name="van Tuinen D."/>
            <person name="Becard G."/>
            <person name="Bonfante P."/>
            <person name="Paszkowski U."/>
            <person name="Shachar-Hill Y."/>
            <person name="Young J.P."/>
            <person name="Sanders I.R."/>
            <person name="Henrissat B."/>
            <person name="Rensing S.A."/>
            <person name="Grigoriev I.V."/>
            <person name="Corradi N."/>
            <person name="Roux C."/>
            <person name="Martin F."/>
        </authorList>
    </citation>
    <scope>NUCLEOTIDE SEQUENCE</scope>
    <source>
        <strain evidence="1">DAOM 197198</strain>
    </source>
</reference>
<gene>
    <name evidence="1" type="ORF">GLOINDRAFT_11091</name>
</gene>
<dbReference type="AlphaFoldDB" id="U9SV25"/>